<name>A0A9P0ILW0_SPOLI</name>
<feature type="compositionally biased region" description="Gly residues" evidence="1">
    <location>
        <begin position="62"/>
        <end position="72"/>
    </location>
</feature>
<dbReference type="Proteomes" id="UP001153321">
    <property type="component" value="Chromosome Z"/>
</dbReference>
<evidence type="ECO:0000313" key="2">
    <source>
        <dbReference type="EMBL" id="CAH1647363.1"/>
    </source>
</evidence>
<proteinExistence type="predicted"/>
<feature type="region of interest" description="Disordered" evidence="1">
    <location>
        <begin position="52"/>
        <end position="85"/>
    </location>
</feature>
<dbReference type="EMBL" id="LR824562">
    <property type="protein sequence ID" value="CAH1647363.1"/>
    <property type="molecule type" value="Genomic_DNA"/>
</dbReference>
<evidence type="ECO:0000313" key="3">
    <source>
        <dbReference type="Proteomes" id="UP001153321"/>
    </source>
</evidence>
<gene>
    <name evidence="2" type="ORF">SPLIT_LOCUS12714</name>
</gene>
<reference evidence="2" key="1">
    <citation type="submission" date="2022-02" db="EMBL/GenBank/DDBJ databases">
        <authorList>
            <person name="King R."/>
        </authorList>
    </citation>
    <scope>NUCLEOTIDE SEQUENCE</scope>
</reference>
<sequence>MWGGQAWNFTTSSSLNEHNTASWGCVCVYVTLISHLTTPAYNCAPTIEGRWGTGREDKKRGQGTGTGKGESVGAGPHHSPNETQQLEGRYCPPICESVVLPRSSVPILQLRQLCSTTGGRRLIKVEDSEYYGVRKKSKVVAIALVLSSITAGMTEVIR</sequence>
<dbReference type="AlphaFoldDB" id="A0A9P0ILW0"/>
<protein>
    <submittedName>
        <fullName evidence="2">Uncharacterized protein</fullName>
    </submittedName>
</protein>
<evidence type="ECO:0000256" key="1">
    <source>
        <dbReference type="SAM" id="MobiDB-lite"/>
    </source>
</evidence>
<keyword evidence="3" id="KW-1185">Reference proteome</keyword>
<accession>A0A9P0ILW0</accession>
<organism evidence="2 3">
    <name type="scientific">Spodoptera littoralis</name>
    <name type="common">Egyptian cotton leafworm</name>
    <dbReference type="NCBI Taxonomy" id="7109"/>
    <lineage>
        <taxon>Eukaryota</taxon>
        <taxon>Metazoa</taxon>
        <taxon>Ecdysozoa</taxon>
        <taxon>Arthropoda</taxon>
        <taxon>Hexapoda</taxon>
        <taxon>Insecta</taxon>
        <taxon>Pterygota</taxon>
        <taxon>Neoptera</taxon>
        <taxon>Endopterygota</taxon>
        <taxon>Lepidoptera</taxon>
        <taxon>Glossata</taxon>
        <taxon>Ditrysia</taxon>
        <taxon>Noctuoidea</taxon>
        <taxon>Noctuidae</taxon>
        <taxon>Amphipyrinae</taxon>
        <taxon>Spodoptera</taxon>
    </lineage>
</organism>